<dbReference type="EMBL" id="CP117255">
    <property type="protein sequence ID" value="WFR94802.1"/>
    <property type="molecule type" value="Genomic_DNA"/>
</dbReference>
<name>A0AAF1K927_9HYPH</name>
<feature type="transmembrane region" description="Helical" evidence="2">
    <location>
        <begin position="32"/>
        <end position="53"/>
    </location>
</feature>
<keyword evidence="2" id="KW-1133">Transmembrane helix</keyword>
<gene>
    <name evidence="3" type="ORF">PR017_13400</name>
</gene>
<evidence type="ECO:0000256" key="2">
    <source>
        <dbReference type="SAM" id="Phobius"/>
    </source>
</evidence>
<reference evidence="4" key="2">
    <citation type="journal article" date="2023" name="MicrobiologyOpen">
        <title>Genomics of the tumorigenes clade of the family Rhizobiaceae and description of Rhizobium rhododendri sp. nov.</title>
        <authorList>
            <person name="Kuzmanovic N."/>
            <person name="diCenzo G.C."/>
            <person name="Bunk B."/>
            <person name="Sproeer C."/>
            <person name="Fruehling A."/>
            <person name="Neumann-Schaal M."/>
            <person name="Overmann J."/>
            <person name="Smalla K."/>
        </authorList>
    </citation>
    <scope>NUCLEOTIDE SEQUENCE [LARGE SCALE GENOMIC DNA]</scope>
    <source>
        <strain evidence="4">1078</strain>
    </source>
</reference>
<dbReference type="KEGG" id="rtu:PR017_13400"/>
<dbReference type="RefSeq" id="WP_111220843.1">
    <property type="nucleotide sequence ID" value="NZ_CP117255.1"/>
</dbReference>
<evidence type="ECO:0000313" key="3">
    <source>
        <dbReference type="EMBL" id="WFR94802.1"/>
    </source>
</evidence>
<proteinExistence type="predicted"/>
<keyword evidence="4" id="KW-1185">Reference proteome</keyword>
<dbReference type="Proteomes" id="UP000249499">
    <property type="component" value="Chromosome"/>
</dbReference>
<organism evidence="3 4">
    <name type="scientific">Rhizobium tumorigenes</name>
    <dbReference type="NCBI Taxonomy" id="2041385"/>
    <lineage>
        <taxon>Bacteria</taxon>
        <taxon>Pseudomonadati</taxon>
        <taxon>Pseudomonadota</taxon>
        <taxon>Alphaproteobacteria</taxon>
        <taxon>Hyphomicrobiales</taxon>
        <taxon>Rhizobiaceae</taxon>
        <taxon>Rhizobium/Agrobacterium group</taxon>
        <taxon>Rhizobium</taxon>
    </lineage>
</organism>
<evidence type="ECO:0000256" key="1">
    <source>
        <dbReference type="SAM" id="MobiDB-lite"/>
    </source>
</evidence>
<reference evidence="3 4" key="1">
    <citation type="journal article" date="2018" name="Sci. Rep.">
        <title>Rhizobium tumorigenes sp. nov., a novel plant tumorigenic bacterium isolated from cane gall tumors on thornless blackberry.</title>
        <authorList>
            <person name="Kuzmanovi N."/>
            <person name="Smalla K."/>
            <person name="Gronow S."/>
            <person name="PuBawska J."/>
        </authorList>
    </citation>
    <scope>NUCLEOTIDE SEQUENCE [LARGE SCALE GENOMIC DNA]</scope>
    <source>
        <strain evidence="3 4">1078</strain>
    </source>
</reference>
<sequence length="94" mass="10155">MACCDFFEQPHRDEPAGNGEKDYREHVAAHKLSFGEIIVVVAAVVMLAGMGFVHKDAPAEPRITGSISASSASPASAFTSCDDDNHYLSQRCER</sequence>
<evidence type="ECO:0000313" key="4">
    <source>
        <dbReference type="Proteomes" id="UP000249499"/>
    </source>
</evidence>
<dbReference type="AlphaFoldDB" id="A0AAF1K927"/>
<feature type="compositionally biased region" description="Basic and acidic residues" evidence="1">
    <location>
        <begin position="8"/>
        <end position="20"/>
    </location>
</feature>
<accession>A0AAF1K927</accession>
<keyword evidence="2" id="KW-0812">Transmembrane</keyword>
<keyword evidence="2" id="KW-0472">Membrane</keyword>
<protein>
    <submittedName>
        <fullName evidence="3">Uncharacterized protein</fullName>
    </submittedName>
</protein>
<feature type="region of interest" description="Disordered" evidence="1">
    <location>
        <begin position="1"/>
        <end position="20"/>
    </location>
</feature>